<feature type="region of interest" description="Disordered" evidence="1">
    <location>
        <begin position="246"/>
        <end position="322"/>
    </location>
</feature>
<dbReference type="AlphaFoldDB" id="A0A427YX43"/>
<comment type="caution">
    <text evidence="2">The sequence shown here is derived from an EMBL/GenBank/DDBJ whole genome shotgun (WGS) entry which is preliminary data.</text>
</comment>
<feature type="region of interest" description="Disordered" evidence="1">
    <location>
        <begin position="1"/>
        <end position="24"/>
    </location>
</feature>
<keyword evidence="3" id="KW-1185">Reference proteome</keyword>
<gene>
    <name evidence="2" type="ORF">EHS25_000750</name>
</gene>
<accession>A0A427YX43</accession>
<reference evidence="2 3" key="1">
    <citation type="submission" date="2018-11" db="EMBL/GenBank/DDBJ databases">
        <title>Genome sequence of Saitozyma podzolica DSM 27192.</title>
        <authorList>
            <person name="Aliyu H."/>
            <person name="Gorte O."/>
            <person name="Ochsenreither K."/>
        </authorList>
    </citation>
    <scope>NUCLEOTIDE SEQUENCE [LARGE SCALE GENOMIC DNA]</scope>
    <source>
        <strain evidence="2 3">DSM 27192</strain>
    </source>
</reference>
<evidence type="ECO:0000313" key="3">
    <source>
        <dbReference type="Proteomes" id="UP000279259"/>
    </source>
</evidence>
<proteinExistence type="predicted"/>
<evidence type="ECO:0000313" key="2">
    <source>
        <dbReference type="EMBL" id="RSH95658.1"/>
    </source>
</evidence>
<dbReference type="EMBL" id="RSCD01000001">
    <property type="protein sequence ID" value="RSH95658.1"/>
    <property type="molecule type" value="Genomic_DNA"/>
</dbReference>
<organism evidence="2 3">
    <name type="scientific">Saitozyma podzolica</name>
    <dbReference type="NCBI Taxonomy" id="1890683"/>
    <lineage>
        <taxon>Eukaryota</taxon>
        <taxon>Fungi</taxon>
        <taxon>Dikarya</taxon>
        <taxon>Basidiomycota</taxon>
        <taxon>Agaricomycotina</taxon>
        <taxon>Tremellomycetes</taxon>
        <taxon>Tremellales</taxon>
        <taxon>Trimorphomycetaceae</taxon>
        <taxon>Saitozyma</taxon>
    </lineage>
</organism>
<dbReference type="OrthoDB" id="10328113at2759"/>
<dbReference type="Proteomes" id="UP000279259">
    <property type="component" value="Unassembled WGS sequence"/>
</dbReference>
<evidence type="ECO:0000256" key="1">
    <source>
        <dbReference type="SAM" id="MobiDB-lite"/>
    </source>
</evidence>
<protein>
    <submittedName>
        <fullName evidence="2">Uncharacterized protein</fullName>
    </submittedName>
</protein>
<sequence>MSSTGTDNRAQSPSAPQPKPYAERFMWFTNKEGPASEENPTQLVIGVDSTMSRVVPQHERVDRVISIFESEMYRGWPSASEEEFGISLVLSRLTLGPIEGSDKSMEIWKWDGQTRYHADKCEDSQCAGFDEPQYPLRSEGADCSEETFTYDRKLDGEDGSALRTYFAKGDNVILGQEAPSSSELTGRTHTELTQRVSLDVCIYRPEYRTAHIAPVDSLARFHASGEDNPLCWGYHTRALANEAKMQSEENGNDTRCNPGTAHTFEPPLENFSRMRPRLRRSRSECNSSRRHTPMTCRFHLKGPHSRVASGPADRDQDAEDAE</sequence>
<feature type="compositionally biased region" description="Polar residues" evidence="1">
    <location>
        <begin position="1"/>
        <end position="14"/>
    </location>
</feature>
<name>A0A427YX43_9TREE</name>
<feature type="compositionally biased region" description="Basic residues" evidence="1">
    <location>
        <begin position="288"/>
        <end position="304"/>
    </location>
</feature>